<keyword evidence="1" id="KW-0479">Metal-binding</keyword>
<dbReference type="GO" id="GO:0004730">
    <property type="term" value="F:pseudouridylate synthase activity"/>
    <property type="evidence" value="ECO:0007669"/>
    <property type="project" value="InterPro"/>
</dbReference>
<keyword evidence="5" id="KW-0326">Glycosidase</keyword>
<proteinExistence type="inferred from homology"/>
<evidence type="ECO:0000313" key="7">
    <source>
        <dbReference type="EMBL" id="OLL22624.1"/>
    </source>
</evidence>
<dbReference type="InterPro" id="IPR007342">
    <property type="entry name" value="PsuG"/>
</dbReference>
<dbReference type="Gene3D" id="3.40.1190.20">
    <property type="match status" value="1"/>
</dbReference>
<evidence type="ECO:0000256" key="1">
    <source>
        <dbReference type="ARBA" id="ARBA00022723"/>
    </source>
</evidence>
<dbReference type="OMA" id="FNCIIAT"/>
<reference evidence="7 8" key="1">
    <citation type="submission" date="2016-04" db="EMBL/GenBank/DDBJ databases">
        <title>Evolutionary innovation and constraint leading to complex multicellularity in the Ascomycota.</title>
        <authorList>
            <person name="Cisse O."/>
            <person name="Nguyen A."/>
            <person name="Hewitt D.A."/>
            <person name="Jedd G."/>
            <person name="Stajich J.E."/>
        </authorList>
    </citation>
    <scope>NUCLEOTIDE SEQUENCE [LARGE SCALE GENOMIC DNA]</scope>
    <source>
        <strain evidence="7 8">DAH-3</strain>
    </source>
</reference>
<dbReference type="OrthoDB" id="198885at2759"/>
<evidence type="ECO:0000256" key="3">
    <source>
        <dbReference type="ARBA" id="ARBA00023211"/>
    </source>
</evidence>
<keyword evidence="3" id="KW-0464">Manganese</keyword>
<dbReference type="SUPFAM" id="SSF53613">
    <property type="entry name" value="Ribokinase-like"/>
    <property type="match status" value="1"/>
</dbReference>
<dbReference type="Pfam" id="PF00294">
    <property type="entry name" value="PfkB"/>
    <property type="match status" value="1"/>
</dbReference>
<dbReference type="InterPro" id="IPR029056">
    <property type="entry name" value="Ribokinase-like"/>
</dbReference>
<keyword evidence="8" id="KW-1185">Reference proteome</keyword>
<dbReference type="AlphaFoldDB" id="A0A1U7LJ00"/>
<feature type="domain" description="Carbohydrate kinase PfkB" evidence="6">
    <location>
        <begin position="372"/>
        <end position="573"/>
    </location>
</feature>
<dbReference type="GO" id="GO:0046872">
    <property type="term" value="F:metal ion binding"/>
    <property type="evidence" value="ECO:0007669"/>
    <property type="project" value="UniProtKB-KW"/>
</dbReference>
<accession>A0A1U7LJ00</accession>
<evidence type="ECO:0000256" key="4">
    <source>
        <dbReference type="ARBA" id="ARBA00023239"/>
    </source>
</evidence>
<dbReference type="InterPro" id="IPR011611">
    <property type="entry name" value="PfkB_dom"/>
</dbReference>
<dbReference type="Gene3D" id="3.40.1790.10">
    <property type="entry name" value="Indigoidine synthase domain"/>
    <property type="match status" value="1"/>
</dbReference>
<organism evidence="7 8">
    <name type="scientific">Neolecta irregularis (strain DAH-3)</name>
    <dbReference type="NCBI Taxonomy" id="1198029"/>
    <lineage>
        <taxon>Eukaryota</taxon>
        <taxon>Fungi</taxon>
        <taxon>Dikarya</taxon>
        <taxon>Ascomycota</taxon>
        <taxon>Taphrinomycotina</taxon>
        <taxon>Neolectales</taxon>
        <taxon>Neolectaceae</taxon>
        <taxon>Neolecta</taxon>
    </lineage>
</organism>
<comment type="caution">
    <text evidence="7">The sequence shown here is derived from an EMBL/GenBank/DDBJ whole genome shotgun (WGS) entry which is preliminary data.</text>
</comment>
<evidence type="ECO:0000256" key="5">
    <source>
        <dbReference type="ARBA" id="ARBA00023295"/>
    </source>
</evidence>
<dbReference type="CDD" id="cd01941">
    <property type="entry name" value="YeiC_kinase_like"/>
    <property type="match status" value="1"/>
</dbReference>
<protein>
    <submittedName>
        <fullName evidence="7">Pseudouridine-metabolizing bifunctional protein</fullName>
    </submittedName>
</protein>
<dbReference type="Proteomes" id="UP000186594">
    <property type="component" value="Unassembled WGS sequence"/>
</dbReference>
<evidence type="ECO:0000256" key="2">
    <source>
        <dbReference type="ARBA" id="ARBA00022801"/>
    </source>
</evidence>
<dbReference type="EMBL" id="LXFE01003012">
    <property type="protein sequence ID" value="OLL22624.1"/>
    <property type="molecule type" value="Genomic_DNA"/>
</dbReference>
<dbReference type="HAMAP" id="MF_01876">
    <property type="entry name" value="PsiMP_glycosidase"/>
    <property type="match status" value="1"/>
</dbReference>
<gene>
    <name evidence="7" type="ORF">NEOLI_000250</name>
</gene>
<dbReference type="GO" id="GO:0016798">
    <property type="term" value="F:hydrolase activity, acting on glycosyl bonds"/>
    <property type="evidence" value="ECO:0007669"/>
    <property type="project" value="UniProtKB-KW"/>
</dbReference>
<dbReference type="STRING" id="1198029.A0A1U7LJ00"/>
<evidence type="ECO:0000259" key="6">
    <source>
        <dbReference type="Pfam" id="PF00294"/>
    </source>
</evidence>
<dbReference type="PANTHER" id="PTHR42909:SF1">
    <property type="entry name" value="CARBOHYDRATE KINASE PFKB DOMAIN-CONTAINING PROTEIN"/>
    <property type="match status" value="1"/>
</dbReference>
<dbReference type="SUPFAM" id="SSF110581">
    <property type="entry name" value="Indigoidine synthase A-like"/>
    <property type="match status" value="1"/>
</dbReference>
<dbReference type="Pfam" id="PF04227">
    <property type="entry name" value="Indigoidine_A"/>
    <property type="match status" value="1"/>
</dbReference>
<dbReference type="PANTHER" id="PTHR42909">
    <property type="entry name" value="ZGC:136858"/>
    <property type="match status" value="1"/>
</dbReference>
<keyword evidence="2" id="KW-0378">Hydrolase</keyword>
<keyword evidence="4" id="KW-0456">Lyase</keyword>
<name>A0A1U7LJ00_NEOID</name>
<sequence length="739" mass="79831">MTITGFNTLRSMKWLARRFYSMRPDQILYSKEVLQAKENANPVVALESTIITHGMPYPANLEMAKTVEQIIRENGAVPATVAIVNGNCHVGLNDSQLEILAQTGTKSHKTSRRDLAVVIARKLTGGTTVSGTMVLAHAAGIKVFVTGGIGGVHREGEHTMDISADLIELGRTPLAVVCAGSKSILDIQRTMEVLETNGVTVTTMGETGVQIPAFYARESGVLSPFNSPTITDVANLVYTNNILGLKSGTLICVPIPHEHAIPSSFINNIIDNALAKAKKLDIKGKDCTPFLLKEIAEATKGLSLKANIELVYHNAKVGSQIAMELAMLSKANLGTVHSRGLINHQSPVQSSILSPICPSSSKKHISSTPIPLAIIGSVAIDYTCTASSSPLSLHTSHTGSITRTVGGVGLNLARSAFNSGSMSVELLTARGKDRDGQWLESEILRKGFGKTSYLISEKHETAKYVAVHDGKGDLVVAVADMAIVEDMAEQVRDFIVPKQPRWIAMDGNLGSKTMTEIVSVAKEINSKVFFEPTSVPKSIRPLQIRNLGVYPNHSIHAVSPNAFELSAMFLSASDTGLFERNDWWEALNSLHLLQDFRNDVELFLSRHKEIAHLGPQGLIQQATHLLLFMPAIFLKLGSLGVLAFRIIPSERNIVSMTTSKILAHGKTSDLVIDYFPAVEQISQDSIVSVTGAGDSFAGSLLHDFSGREDSLFEDLEEMMERAQKAAVRALKSMDAVVSS</sequence>
<dbReference type="GO" id="GO:0005737">
    <property type="term" value="C:cytoplasm"/>
    <property type="evidence" value="ECO:0007669"/>
    <property type="project" value="TreeGrafter"/>
</dbReference>
<dbReference type="InterPro" id="IPR022830">
    <property type="entry name" value="Indigdn_synthA-like"/>
</dbReference>
<evidence type="ECO:0000313" key="8">
    <source>
        <dbReference type="Proteomes" id="UP000186594"/>
    </source>
</evidence>